<dbReference type="EMBL" id="PISE01000056">
    <property type="protein sequence ID" value="PKG21884.1"/>
    <property type="molecule type" value="Genomic_DNA"/>
</dbReference>
<dbReference type="InterPro" id="IPR002798">
    <property type="entry name" value="SpoIIM-like"/>
</dbReference>
<comment type="subunit">
    <text evidence="1">Component of the MPD complex composed of SpoIIM, SpoIIP and SpoIID.</text>
</comment>
<dbReference type="NCBIfam" id="TIGR02831">
    <property type="entry name" value="spo_II_M"/>
    <property type="match status" value="1"/>
</dbReference>
<evidence type="ECO:0000313" key="3">
    <source>
        <dbReference type="EMBL" id="PKG21884.1"/>
    </source>
</evidence>
<feature type="transmembrane region" description="Helical" evidence="2">
    <location>
        <begin position="21"/>
        <end position="44"/>
    </location>
</feature>
<dbReference type="GO" id="GO:0030435">
    <property type="term" value="P:sporulation resulting in formation of a cellular spore"/>
    <property type="evidence" value="ECO:0007669"/>
    <property type="project" value="UniProtKB-KW"/>
</dbReference>
<dbReference type="AlphaFoldDB" id="A0A2N0YX98"/>
<comment type="caution">
    <text evidence="3">The sequence shown here is derived from an EMBL/GenBank/DDBJ whole genome shotgun (WGS) entry which is preliminary data.</text>
</comment>
<dbReference type="PIRSF" id="PIRSF038973">
    <property type="entry name" value="SpoIIM"/>
    <property type="match status" value="1"/>
</dbReference>
<protein>
    <recommendedName>
        <fullName evidence="1">Stage II sporulation protein M</fullName>
    </recommendedName>
</protein>
<keyword evidence="2" id="KW-1133">Transmembrane helix</keyword>
<keyword evidence="1 2" id="KW-0472">Membrane</keyword>
<keyword evidence="4" id="KW-1185">Reference proteome</keyword>
<comment type="subcellular location">
    <subcellularLocation>
        <location evidence="1">Cell membrane</location>
        <topology evidence="1">Multi-pass membrane protein</topology>
    </subcellularLocation>
    <text evidence="1">Localizes to the sporulation septum and to the second division site within the mother cell. Before the start of engulfment localizes to the septal midpoint, then spreads throughout the septum prior to becoming enriched at the leading edge of the engulfing membrane, where it remains until the completion of membrane migration. Some remain partially trapped at the septum during engulfment and upon completion of engulfment become dispersed in the outer forespore membrane. Localization of the MPD complex to the septal membrane is dependent on SpoIIB.</text>
</comment>
<dbReference type="GO" id="GO:0005886">
    <property type="term" value="C:plasma membrane"/>
    <property type="evidence" value="ECO:0007669"/>
    <property type="project" value="UniProtKB-SubCell"/>
</dbReference>
<evidence type="ECO:0000256" key="1">
    <source>
        <dbReference type="PIRNR" id="PIRNR038973"/>
    </source>
</evidence>
<accession>A0A2N0YX98</accession>
<dbReference type="Proteomes" id="UP000233375">
    <property type="component" value="Unassembled WGS sequence"/>
</dbReference>
<feature type="transmembrane region" description="Helical" evidence="2">
    <location>
        <begin position="142"/>
        <end position="162"/>
    </location>
</feature>
<keyword evidence="1" id="KW-1003">Cell membrane</keyword>
<proteinExistence type="predicted"/>
<feature type="transmembrane region" description="Helical" evidence="2">
    <location>
        <begin position="174"/>
        <end position="194"/>
    </location>
</feature>
<feature type="transmembrane region" description="Helical" evidence="2">
    <location>
        <begin position="85"/>
        <end position="108"/>
    </location>
</feature>
<dbReference type="Pfam" id="PF01944">
    <property type="entry name" value="SpoIIM"/>
    <property type="match status" value="1"/>
</dbReference>
<dbReference type="InterPro" id="IPR014196">
    <property type="entry name" value="SpoIIM"/>
</dbReference>
<name>A0A2N0YX98_9BACI</name>
<organism evidence="3 4">
    <name type="scientific">Niallia nealsonii</name>
    <dbReference type="NCBI Taxonomy" id="115979"/>
    <lineage>
        <taxon>Bacteria</taxon>
        <taxon>Bacillati</taxon>
        <taxon>Bacillota</taxon>
        <taxon>Bacilli</taxon>
        <taxon>Bacillales</taxon>
        <taxon>Bacillaceae</taxon>
        <taxon>Niallia</taxon>
    </lineage>
</organism>
<reference evidence="3 4" key="1">
    <citation type="journal article" date="2003" name="Int. J. Syst. Evol. Microbiol.">
        <title>Bacillus nealsonii sp. nov., isolated from a spacecraft-assembly facility, whose spores are gamma-radiation resistant.</title>
        <authorList>
            <person name="Venkateswaran K."/>
            <person name="Kempf M."/>
            <person name="Chen F."/>
            <person name="Satomi M."/>
            <person name="Nicholson W."/>
            <person name="Kern R."/>
        </authorList>
    </citation>
    <scope>NUCLEOTIDE SEQUENCE [LARGE SCALE GENOMIC DNA]</scope>
    <source>
        <strain evidence="3 4">FO-92</strain>
    </source>
</reference>
<keyword evidence="1" id="KW-0749">Sporulation</keyword>
<dbReference type="RefSeq" id="WP_101178996.1">
    <property type="nucleotide sequence ID" value="NZ_PISE01000056.1"/>
</dbReference>
<keyword evidence="1 2" id="KW-0812">Transmembrane</keyword>
<gene>
    <name evidence="3" type="primary">spoIIM</name>
    <name evidence="3" type="ORF">CWS01_20160</name>
</gene>
<sequence>MKNRKKKYQNMIANHFREHSSIYLFIIVLFLMGVIFGAVVVNSLTLTQKEDLYYYLSQFFSQVSNGKVADSEDLFIQSFSHNSKFIGLMWLLGISIIGLPVILILLFIKGMVVGFTVGFLVNQMGWHGFLLSFVSVLPQNIIVIPIFIISATLSVAFSFKMIRQQFIKRMGEPILPLFARYTFLLIIAFVFLAISSGVEAYVSPVLMKSIIKMVEAFIIPAAI</sequence>
<evidence type="ECO:0000256" key="2">
    <source>
        <dbReference type="SAM" id="Phobius"/>
    </source>
</evidence>
<evidence type="ECO:0000313" key="4">
    <source>
        <dbReference type="Proteomes" id="UP000233375"/>
    </source>
</evidence>
<feature type="transmembrane region" description="Helical" evidence="2">
    <location>
        <begin position="115"/>
        <end position="136"/>
    </location>
</feature>
<comment type="function">
    <text evidence="1">Required for complete septum migration and engulfment of the forespore compartment during sporulation. Required for stabilizing and recruiting of SpoIIP to the septal membrane.</text>
</comment>
<dbReference type="OrthoDB" id="2065033at2"/>